<feature type="transmembrane region" description="Helical" evidence="1">
    <location>
        <begin position="185"/>
        <end position="205"/>
    </location>
</feature>
<dbReference type="EMBL" id="CAHIKZ030003595">
    <property type="protein sequence ID" value="CAE1302053.1"/>
    <property type="molecule type" value="Genomic_DNA"/>
</dbReference>
<reference evidence="2" key="1">
    <citation type="submission" date="2021-01" db="EMBL/GenBank/DDBJ databases">
        <authorList>
            <person name="Li R."/>
            <person name="Bekaert M."/>
        </authorList>
    </citation>
    <scope>NUCLEOTIDE SEQUENCE</scope>
    <source>
        <strain evidence="2">Farmed</strain>
    </source>
</reference>
<keyword evidence="1" id="KW-0472">Membrane</keyword>
<name>A0A812DIF2_ACAPH</name>
<keyword evidence="1" id="KW-1133">Transmembrane helix</keyword>
<accession>A0A812DIF2</accession>
<feature type="transmembrane region" description="Helical" evidence="1">
    <location>
        <begin position="12"/>
        <end position="32"/>
    </location>
</feature>
<evidence type="ECO:0000313" key="3">
    <source>
        <dbReference type="Proteomes" id="UP000597762"/>
    </source>
</evidence>
<feature type="transmembrane region" description="Helical" evidence="1">
    <location>
        <begin position="212"/>
        <end position="235"/>
    </location>
</feature>
<organism evidence="2 3">
    <name type="scientific">Acanthosepion pharaonis</name>
    <name type="common">Pharaoh cuttlefish</name>
    <name type="synonym">Sepia pharaonis</name>
    <dbReference type="NCBI Taxonomy" id="158019"/>
    <lineage>
        <taxon>Eukaryota</taxon>
        <taxon>Metazoa</taxon>
        <taxon>Spiralia</taxon>
        <taxon>Lophotrochozoa</taxon>
        <taxon>Mollusca</taxon>
        <taxon>Cephalopoda</taxon>
        <taxon>Coleoidea</taxon>
        <taxon>Decapodiformes</taxon>
        <taxon>Sepiida</taxon>
        <taxon>Sepiina</taxon>
        <taxon>Sepiidae</taxon>
        <taxon>Acanthosepion</taxon>
    </lineage>
</organism>
<evidence type="ECO:0000313" key="2">
    <source>
        <dbReference type="EMBL" id="CAE1302053.1"/>
    </source>
</evidence>
<feature type="transmembrane region" description="Helical" evidence="1">
    <location>
        <begin position="294"/>
        <end position="316"/>
    </location>
</feature>
<sequence>MATALPLQLENYFLLLCHCLFSLSCSLIDFFFPPLCPPIHFHFFSLSHPSHSIISLFMSSRSFIFSFFSPSRRLVPFSFPSPRSFLLPVASFLSPSLLLPVASFLSPSVIPHCYFLLSPRHFLLPVTFSPCYSLPPPLFSSPVTFSPCYSHPPLFSSLLLSPPVILTPCYFLPHYHPSPVTPPPYFLLTPVPFSFTSHYSFFFSFMSSHSFILFSFTTPYSFILYLFSFTSYSLFVPFSSLLSQPFANSFPLFLTRPYPTTTNFVTWYFLPLPPNFSFSPMRRGRGRGGDANDLFTYTFGANMSLVYSSFSFELFLSVGIVSQRRKENPTGSIFVALHL</sequence>
<evidence type="ECO:0000256" key="1">
    <source>
        <dbReference type="SAM" id="Phobius"/>
    </source>
</evidence>
<keyword evidence="3" id="KW-1185">Reference proteome</keyword>
<proteinExistence type="predicted"/>
<dbReference type="Proteomes" id="UP000597762">
    <property type="component" value="Unassembled WGS sequence"/>
</dbReference>
<gene>
    <name evidence="2" type="ORF">SPHA_54765</name>
</gene>
<feature type="transmembrane region" description="Helical" evidence="1">
    <location>
        <begin position="53"/>
        <end position="72"/>
    </location>
</feature>
<keyword evidence="1" id="KW-0812">Transmembrane</keyword>
<comment type="caution">
    <text evidence="2">The sequence shown here is derived from an EMBL/GenBank/DDBJ whole genome shotgun (WGS) entry which is preliminary data.</text>
</comment>
<dbReference type="AlphaFoldDB" id="A0A812DIF2"/>
<protein>
    <submittedName>
        <fullName evidence="2">Uncharacterized protein</fullName>
    </submittedName>
</protein>
<feature type="transmembrane region" description="Helical" evidence="1">
    <location>
        <begin position="92"/>
        <end position="117"/>
    </location>
</feature>